<proteinExistence type="predicted"/>
<evidence type="ECO:0000313" key="1">
    <source>
        <dbReference type="Proteomes" id="UP000887579"/>
    </source>
</evidence>
<dbReference type="Proteomes" id="UP000887579">
    <property type="component" value="Unplaced"/>
</dbReference>
<sequence>MAEDPTFFNGDDGDGRKTKNNKSFDPYFQTQQYHQLQEEQRHSNRDSGISSEKQKQQPQQLQQQQQPKINQHMSRFLSDTMKSQQSFDCQKTVNDDEENAANYLLNADGKVLIKQSQKFVVLADSWDRRKILKERQHQKEQHQQQKSPPISSLPPTSNMQEGARAEIIPTRFSDRLTPDIEILHDNDKRENRRPTKYQIDLPRNPYQDEAQPKYSHRSRKPSATRRNNFELNAKPLSRPHSQSSSRGSCCNSSNRCCHHTVVYQYNCPPDHHHLPQYDSHSGKYRARKPTMQNEDEKILQNLGILKAA</sequence>
<evidence type="ECO:0000313" key="2">
    <source>
        <dbReference type="WBParaSite" id="ES5_v2.g28106.t1"/>
    </source>
</evidence>
<protein>
    <submittedName>
        <fullName evidence="2">Uncharacterized protein</fullName>
    </submittedName>
</protein>
<organism evidence="1 2">
    <name type="scientific">Panagrolaimus sp. ES5</name>
    <dbReference type="NCBI Taxonomy" id="591445"/>
    <lineage>
        <taxon>Eukaryota</taxon>
        <taxon>Metazoa</taxon>
        <taxon>Ecdysozoa</taxon>
        <taxon>Nematoda</taxon>
        <taxon>Chromadorea</taxon>
        <taxon>Rhabditida</taxon>
        <taxon>Tylenchina</taxon>
        <taxon>Panagrolaimomorpha</taxon>
        <taxon>Panagrolaimoidea</taxon>
        <taxon>Panagrolaimidae</taxon>
        <taxon>Panagrolaimus</taxon>
    </lineage>
</organism>
<dbReference type="WBParaSite" id="ES5_v2.g28106.t1">
    <property type="protein sequence ID" value="ES5_v2.g28106.t1"/>
    <property type="gene ID" value="ES5_v2.g28106"/>
</dbReference>
<name>A0AC34GEG6_9BILA</name>
<reference evidence="2" key="1">
    <citation type="submission" date="2022-11" db="UniProtKB">
        <authorList>
            <consortium name="WormBaseParasite"/>
        </authorList>
    </citation>
    <scope>IDENTIFICATION</scope>
</reference>
<accession>A0AC34GEG6</accession>